<dbReference type="EMBL" id="JACHNB010000001">
    <property type="protein sequence ID" value="MBB4742688.1"/>
    <property type="molecule type" value="Genomic_DNA"/>
</dbReference>
<proteinExistence type="predicted"/>
<evidence type="ECO:0000313" key="3">
    <source>
        <dbReference type="Proteomes" id="UP000546162"/>
    </source>
</evidence>
<accession>A0A7W7H2G5</accession>
<keyword evidence="1" id="KW-0472">Membrane</keyword>
<dbReference type="AlphaFoldDB" id="A0A7W7H2G5"/>
<evidence type="ECO:0000313" key="2">
    <source>
        <dbReference type="EMBL" id="MBB4742688.1"/>
    </source>
</evidence>
<dbReference type="RefSeq" id="WP_185043022.1">
    <property type="nucleotide sequence ID" value="NZ_BAABFG010000005.1"/>
</dbReference>
<reference evidence="2 3" key="1">
    <citation type="submission" date="2020-08" db="EMBL/GenBank/DDBJ databases">
        <title>Sequencing the genomes of 1000 actinobacteria strains.</title>
        <authorList>
            <person name="Klenk H.-P."/>
        </authorList>
    </citation>
    <scope>NUCLEOTIDE SEQUENCE [LARGE SCALE GENOMIC DNA]</scope>
    <source>
        <strain evidence="2 3">DSM 45809</strain>
    </source>
</reference>
<keyword evidence="1" id="KW-0812">Transmembrane</keyword>
<organism evidence="2 3">
    <name type="scientific">Actinoplanes octamycinicus</name>
    <dbReference type="NCBI Taxonomy" id="135948"/>
    <lineage>
        <taxon>Bacteria</taxon>
        <taxon>Bacillati</taxon>
        <taxon>Actinomycetota</taxon>
        <taxon>Actinomycetes</taxon>
        <taxon>Micromonosporales</taxon>
        <taxon>Micromonosporaceae</taxon>
        <taxon>Actinoplanes</taxon>
    </lineage>
</organism>
<feature type="transmembrane region" description="Helical" evidence="1">
    <location>
        <begin position="20"/>
        <end position="43"/>
    </location>
</feature>
<evidence type="ECO:0000256" key="1">
    <source>
        <dbReference type="SAM" id="Phobius"/>
    </source>
</evidence>
<keyword evidence="1" id="KW-1133">Transmembrane helix</keyword>
<feature type="transmembrane region" description="Helical" evidence="1">
    <location>
        <begin position="93"/>
        <end position="112"/>
    </location>
</feature>
<feature type="transmembrane region" description="Helical" evidence="1">
    <location>
        <begin position="63"/>
        <end position="86"/>
    </location>
</feature>
<keyword evidence="3" id="KW-1185">Reference proteome</keyword>
<comment type="caution">
    <text evidence="2">The sequence shown here is derived from an EMBL/GenBank/DDBJ whole genome shotgun (WGS) entry which is preliminary data.</text>
</comment>
<name>A0A7W7H2G5_9ACTN</name>
<dbReference type="Proteomes" id="UP000546162">
    <property type="component" value="Unassembled WGS sequence"/>
</dbReference>
<protein>
    <submittedName>
        <fullName evidence="2">Uncharacterized protein</fullName>
    </submittedName>
</protein>
<gene>
    <name evidence="2" type="ORF">BJY16_006147</name>
</gene>
<sequence>MTEHPPESTEDRVAGTGLALGLASVAAVALLCCLPGAAFVGGLDSSCGDGFGHGCRDVSGPAFTVWPFVTGGVAVLAFLALVCIPLRAMSLRLLAGLLIVVPPLANALVAFVEMAESGSP</sequence>